<dbReference type="InterPro" id="IPR032466">
    <property type="entry name" value="Metal_Hydrolase"/>
</dbReference>
<evidence type="ECO:0000313" key="4">
    <source>
        <dbReference type="Proteomes" id="UP000253426"/>
    </source>
</evidence>
<dbReference type="AlphaFoldDB" id="A0A366HTW6"/>
<proteinExistence type="predicted"/>
<dbReference type="RefSeq" id="WP_113956649.1">
    <property type="nucleotide sequence ID" value="NZ_QNRR01000001.1"/>
</dbReference>
<keyword evidence="4" id="KW-1185">Reference proteome</keyword>
<dbReference type="OrthoDB" id="9771932at2"/>
<dbReference type="GO" id="GO:0016831">
    <property type="term" value="F:carboxy-lyase activity"/>
    <property type="evidence" value="ECO:0007669"/>
    <property type="project" value="InterPro"/>
</dbReference>
<feature type="domain" description="Amidohydrolase-related" evidence="2">
    <location>
        <begin position="55"/>
        <end position="246"/>
    </location>
</feature>
<organism evidence="3 4">
    <name type="scientific">Roseimicrobium gellanilyticum</name>
    <dbReference type="NCBI Taxonomy" id="748857"/>
    <lineage>
        <taxon>Bacteria</taxon>
        <taxon>Pseudomonadati</taxon>
        <taxon>Verrucomicrobiota</taxon>
        <taxon>Verrucomicrobiia</taxon>
        <taxon>Verrucomicrobiales</taxon>
        <taxon>Verrucomicrobiaceae</taxon>
        <taxon>Roseimicrobium</taxon>
    </lineage>
</organism>
<comment type="caution">
    <text evidence="3">The sequence shown here is derived from an EMBL/GenBank/DDBJ whole genome shotgun (WGS) entry which is preliminary data.</text>
</comment>
<dbReference type="PANTHER" id="PTHR21240:SF28">
    <property type="entry name" value="ISO-OROTATE DECARBOXYLASE (EUROFUNG)"/>
    <property type="match status" value="1"/>
</dbReference>
<evidence type="ECO:0000259" key="2">
    <source>
        <dbReference type="Pfam" id="PF04909"/>
    </source>
</evidence>
<reference evidence="3 4" key="1">
    <citation type="submission" date="2018-06" db="EMBL/GenBank/DDBJ databases">
        <title>Genomic Encyclopedia of Type Strains, Phase IV (KMG-IV): sequencing the most valuable type-strain genomes for metagenomic binning, comparative biology and taxonomic classification.</title>
        <authorList>
            <person name="Goeker M."/>
        </authorList>
    </citation>
    <scope>NUCLEOTIDE SEQUENCE [LARGE SCALE GENOMIC DNA]</scope>
    <source>
        <strain evidence="3 4">DSM 25532</strain>
    </source>
</reference>
<dbReference type="Gene3D" id="3.20.20.140">
    <property type="entry name" value="Metal-dependent hydrolases"/>
    <property type="match status" value="1"/>
</dbReference>
<dbReference type="InterPro" id="IPR006680">
    <property type="entry name" value="Amidohydro-rel"/>
</dbReference>
<protein>
    <recommendedName>
        <fullName evidence="2">Amidohydrolase-related domain-containing protein</fullName>
    </recommendedName>
</protein>
<dbReference type="GO" id="GO:0005737">
    <property type="term" value="C:cytoplasm"/>
    <property type="evidence" value="ECO:0007669"/>
    <property type="project" value="TreeGrafter"/>
</dbReference>
<dbReference type="Proteomes" id="UP000253426">
    <property type="component" value="Unassembled WGS sequence"/>
</dbReference>
<dbReference type="SUPFAM" id="SSF51556">
    <property type="entry name" value="Metallo-dependent hydrolases"/>
    <property type="match status" value="1"/>
</dbReference>
<evidence type="ECO:0000256" key="1">
    <source>
        <dbReference type="ARBA" id="ARBA00023239"/>
    </source>
</evidence>
<keyword evidence="1" id="KW-0456">Lyase</keyword>
<name>A0A366HTW6_9BACT</name>
<dbReference type="GO" id="GO:0019748">
    <property type="term" value="P:secondary metabolic process"/>
    <property type="evidence" value="ECO:0007669"/>
    <property type="project" value="TreeGrafter"/>
</dbReference>
<dbReference type="PANTHER" id="PTHR21240">
    <property type="entry name" value="2-AMINO-3-CARBOXYLMUCONATE-6-SEMIALDEHYDE DECARBOXYLASE"/>
    <property type="match status" value="1"/>
</dbReference>
<evidence type="ECO:0000313" key="3">
    <source>
        <dbReference type="EMBL" id="RBP47733.1"/>
    </source>
</evidence>
<sequence>MRIWDLHCHLSGVPGLTPEERMGQLLRYADRMGIERLCVYMGMKWSQDPAADDLMKQNDEVLRAITKYPDRTFGFVYVSPKHVATSLAELERCVARGPMVGVKLWVAERCNVPEIDPIIQRAAELKAVIFQHTWYKTMGNYAGESTPAEFAELAKRFPKAPLICGHTGGTWEVGIPTIRDCPNVSVDLAGSDPTAGITEMAVRELGADRVIYGSDSGGRSFASQLAKVHGADISDADKQKIFCDNLRKMMLPILTEKGIKA</sequence>
<accession>A0A366HTW6</accession>
<dbReference type="Pfam" id="PF04909">
    <property type="entry name" value="Amidohydro_2"/>
    <property type="match status" value="1"/>
</dbReference>
<gene>
    <name evidence="3" type="ORF">DES53_101532</name>
</gene>
<dbReference type="InterPro" id="IPR032465">
    <property type="entry name" value="ACMSD"/>
</dbReference>
<dbReference type="GO" id="GO:0016787">
    <property type="term" value="F:hydrolase activity"/>
    <property type="evidence" value="ECO:0007669"/>
    <property type="project" value="InterPro"/>
</dbReference>
<dbReference type="EMBL" id="QNRR01000001">
    <property type="protein sequence ID" value="RBP47733.1"/>
    <property type="molecule type" value="Genomic_DNA"/>
</dbReference>